<reference evidence="2" key="2">
    <citation type="submission" date="2019-10" db="EMBL/GenBank/DDBJ databases">
        <title>A de novo genome assembly of a pear dwarfing rootstock.</title>
        <authorList>
            <person name="Wang F."/>
            <person name="Wang J."/>
            <person name="Li S."/>
            <person name="Zhang Y."/>
            <person name="Fang M."/>
            <person name="Ma L."/>
            <person name="Zhao Y."/>
            <person name="Jiang S."/>
        </authorList>
    </citation>
    <scope>NUCLEOTIDE SEQUENCE [LARGE SCALE GENOMIC DNA]</scope>
</reference>
<keyword evidence="2" id="KW-1185">Reference proteome</keyword>
<proteinExistence type="predicted"/>
<evidence type="ECO:0000313" key="1">
    <source>
        <dbReference type="EMBL" id="KAB2608737.1"/>
    </source>
</evidence>
<dbReference type="Proteomes" id="UP000327157">
    <property type="component" value="Chromosome 14"/>
</dbReference>
<organism evidence="1 2">
    <name type="scientific">Pyrus ussuriensis x Pyrus communis</name>
    <dbReference type="NCBI Taxonomy" id="2448454"/>
    <lineage>
        <taxon>Eukaryota</taxon>
        <taxon>Viridiplantae</taxon>
        <taxon>Streptophyta</taxon>
        <taxon>Embryophyta</taxon>
        <taxon>Tracheophyta</taxon>
        <taxon>Spermatophyta</taxon>
        <taxon>Magnoliopsida</taxon>
        <taxon>eudicotyledons</taxon>
        <taxon>Gunneridae</taxon>
        <taxon>Pentapetalae</taxon>
        <taxon>rosids</taxon>
        <taxon>fabids</taxon>
        <taxon>Rosales</taxon>
        <taxon>Rosaceae</taxon>
        <taxon>Amygdaloideae</taxon>
        <taxon>Maleae</taxon>
        <taxon>Pyrus</taxon>
    </lineage>
</organism>
<gene>
    <name evidence="1" type="ORF">D8674_011905</name>
</gene>
<evidence type="ECO:0000313" key="2">
    <source>
        <dbReference type="Proteomes" id="UP000327157"/>
    </source>
</evidence>
<dbReference type="OrthoDB" id="1751906at2759"/>
<dbReference type="EMBL" id="SMOL01000553">
    <property type="protein sequence ID" value="KAB2608737.1"/>
    <property type="molecule type" value="Genomic_DNA"/>
</dbReference>
<reference evidence="1 2" key="3">
    <citation type="submission" date="2019-11" db="EMBL/GenBank/DDBJ databases">
        <title>A de novo genome assembly of a pear dwarfing rootstock.</title>
        <authorList>
            <person name="Wang F."/>
            <person name="Wang J."/>
            <person name="Li S."/>
            <person name="Zhang Y."/>
            <person name="Fang M."/>
            <person name="Ma L."/>
            <person name="Zhao Y."/>
            <person name="Jiang S."/>
        </authorList>
    </citation>
    <scope>NUCLEOTIDE SEQUENCE [LARGE SCALE GENOMIC DNA]</scope>
    <source>
        <strain evidence="1">S2</strain>
        <tissue evidence="1">Leaf</tissue>
    </source>
</reference>
<accession>A0A5N5G0V4</accession>
<name>A0A5N5G0V4_9ROSA</name>
<reference evidence="1 2" key="1">
    <citation type="submission" date="2019-09" db="EMBL/GenBank/DDBJ databases">
        <authorList>
            <person name="Ou C."/>
        </authorList>
    </citation>
    <scope>NUCLEOTIDE SEQUENCE [LARGE SCALE GENOMIC DNA]</scope>
    <source>
        <strain evidence="1">S2</strain>
        <tissue evidence="1">Leaf</tissue>
    </source>
</reference>
<sequence>MDSSKSSDQQSLVNEIIEGLELAKQLRLSLNAKSSSDKKQFLVQRILSSYEKALLMLKCSGSPQSPIGAITSVPESQMSASAGPCCDDNNTSLQDRHDLTDDNNTSLHGKPYHEMLGGDCHCERGHCDCHGFEPQSKDSGRWLGRGQIVGLGRMLDHTIDQVWPDWYQGSMTAAFGYSTEPVA</sequence>
<dbReference type="AlphaFoldDB" id="A0A5N5G0V4"/>
<comment type="caution">
    <text evidence="1">The sequence shown here is derived from an EMBL/GenBank/DDBJ whole genome shotgun (WGS) entry which is preliminary data.</text>
</comment>
<protein>
    <submittedName>
        <fullName evidence="1">WRKY transcription factor 53</fullName>
    </submittedName>
</protein>